<organism evidence="1 2">
    <name type="scientific">Hymenobacter polaris</name>
    <dbReference type="NCBI Taxonomy" id="2682546"/>
    <lineage>
        <taxon>Bacteria</taxon>
        <taxon>Pseudomonadati</taxon>
        <taxon>Bacteroidota</taxon>
        <taxon>Cytophagia</taxon>
        <taxon>Cytophagales</taxon>
        <taxon>Hymenobacteraceae</taxon>
        <taxon>Hymenobacter</taxon>
    </lineage>
</organism>
<evidence type="ECO:0000313" key="2">
    <source>
        <dbReference type="Proteomes" id="UP000559626"/>
    </source>
</evidence>
<dbReference type="RefSeq" id="WP_169533870.1">
    <property type="nucleotide sequence ID" value="NZ_JABBGH010000006.1"/>
</dbReference>
<accession>A0A7Y0AIV2</accession>
<sequence>MGMEENRKMDLDILINSAVEIGNRLGGQKNPVDQESLYYAEGLGQKIISHIISVRHLYHGQQLTIGANRYPTQIDFASIAILVRAAMETYLTLNHVFISATENEERRFRFLCWHLAGFLDRKDFEPKNKAQLDLINSERESIDRLTHEIQSSPCFIALNKKQQGAILKGSWRIDSSWGTLAVNAGFDEGFFKQQYKFLCGYAHSSRLSVIQIQQSRSLEKQQEMADASVGVAMVVLAKFMFDYIQLIPALKEAQNELEAFAIIYVWKTIGERLEK</sequence>
<dbReference type="EMBL" id="JABBGH010000006">
    <property type="protein sequence ID" value="NML68163.1"/>
    <property type="molecule type" value="Genomic_DNA"/>
</dbReference>
<dbReference type="Proteomes" id="UP000559626">
    <property type="component" value="Unassembled WGS sequence"/>
</dbReference>
<name>A0A7Y0AIV2_9BACT</name>
<comment type="caution">
    <text evidence="1">The sequence shown here is derived from an EMBL/GenBank/DDBJ whole genome shotgun (WGS) entry which is preliminary data.</text>
</comment>
<gene>
    <name evidence="1" type="ORF">HHL22_23430</name>
</gene>
<evidence type="ECO:0000313" key="1">
    <source>
        <dbReference type="EMBL" id="NML68163.1"/>
    </source>
</evidence>
<dbReference type="AlphaFoldDB" id="A0A7Y0AIV2"/>
<protein>
    <submittedName>
        <fullName evidence="1">Uncharacterized protein</fullName>
    </submittedName>
</protein>
<keyword evidence="2" id="KW-1185">Reference proteome</keyword>
<reference evidence="1 2" key="1">
    <citation type="submission" date="2020-04" db="EMBL/GenBank/DDBJ databases">
        <title>Hymenobacter polaris sp. nov., isolated from Arctic soil.</title>
        <authorList>
            <person name="Dahal R.H."/>
        </authorList>
    </citation>
    <scope>NUCLEOTIDE SEQUENCE [LARGE SCALE GENOMIC DNA]</scope>
    <source>
        <strain evidence="1 2">RP-2-7</strain>
    </source>
</reference>
<proteinExistence type="predicted"/>